<dbReference type="InterPro" id="IPR036322">
    <property type="entry name" value="WD40_repeat_dom_sf"/>
</dbReference>
<dbReference type="HOGENOM" id="CLU_002615_0_1_1"/>
<dbReference type="InterPro" id="IPR015943">
    <property type="entry name" value="WD40/YVTN_repeat-like_dom_sf"/>
</dbReference>
<evidence type="ECO:0000256" key="5">
    <source>
        <dbReference type="ARBA" id="ARBA00022737"/>
    </source>
</evidence>
<comment type="similarity">
    <text evidence="6">Belongs to the WD repeat WDR6 family.</text>
</comment>
<dbReference type="EMBL" id="GL996505">
    <property type="protein sequence ID" value="EGW30515.1"/>
    <property type="molecule type" value="Genomic_DNA"/>
</dbReference>
<protein>
    <submittedName>
        <fullName evidence="8">WD repeat protein</fullName>
    </submittedName>
</protein>
<dbReference type="InterPro" id="IPR011044">
    <property type="entry name" value="Quino_amine_DH_bsu"/>
</dbReference>
<evidence type="ECO:0000313" key="9">
    <source>
        <dbReference type="Proteomes" id="UP000000709"/>
    </source>
</evidence>
<dbReference type="KEGG" id="spaa:SPAPADRAFT_157643"/>
<evidence type="ECO:0000256" key="7">
    <source>
        <dbReference type="PROSITE-ProRule" id="PRU00221"/>
    </source>
</evidence>
<keyword evidence="5" id="KW-0677">Repeat</keyword>
<accession>G3AUD9</accession>
<dbReference type="GO" id="GO:0032456">
    <property type="term" value="P:endocytic recycling"/>
    <property type="evidence" value="ECO:0007669"/>
    <property type="project" value="EnsemblFungi"/>
</dbReference>
<dbReference type="InterPro" id="IPR001680">
    <property type="entry name" value="WD40_rpt"/>
</dbReference>
<dbReference type="AlphaFoldDB" id="G3AUD9"/>
<gene>
    <name evidence="8" type="primary">WDR6</name>
    <name evidence="8" type="ORF">SPAPADRAFT_157643</name>
</gene>
<evidence type="ECO:0000256" key="4">
    <source>
        <dbReference type="ARBA" id="ARBA00022694"/>
    </source>
</evidence>
<dbReference type="PANTHER" id="PTHR14344:SF3">
    <property type="entry name" value="WD REPEAT-CONTAINING PROTEIN 6"/>
    <property type="match status" value="1"/>
</dbReference>
<sequence>MSGFNQISSLNEVEFAPLHHYGPVTALKIYKNYVLAGYGPILKIYQMTQGDLLDVAEVFCKQVFSRNKIHHIEITSQGRLCLSGARSFMVLDLEEVLQGKGNFKERAINEWIVTCAFYENWLLILNSHNVVYKVDLASFEFDKVHCQEKSILYSGSIQVLDNGTVYVAAGTVMSGVIIWDLHSRKIVHNLTDHEGSIFGVKVDKTGKYIVSCSDDRSIKLYDFASGTVLATGWGHGSRIWTLEFFKGDNVKIMSTGEDCSLRLWQYQEGNSQLVQLEMVENCHSGKHIWSGDVDDLEYQVCVTGGADGRIKLHDLNKVNRTEYSLQEISSQTGLVFGKKDFIRDYFELKDRLIVLISNGDLVEYSDNSFKTIAFNDQHKLKDFAIVKGFSDINIVIIAARNGDLLIADFTSDLPQLSWIQDEYLGSNKLTNLLVYSTDNKYYVLVDVPNPNIPFILREFDSSFNLVNVTQLSQPNQTSFTTTDMVVDSVNNWLVIASRYVTIAAYDLSTTSMALFKKLSPGDTITSVQIITSKTNELALLILVKDGSYLYTTLTLSTTFHLDVTHANKLTKGFIEGGYIKSNKLVLYGFKSSYFYIWNETCQFEIMNELCGGSHRQWKLAPSKFIYVKDKTTLVIRNIAHRFVNDGLIHLGTHGREIRDVAVSPDGKLLVSASEDATIAVSQLEDGVKGIWSMNNHISGLQRVKFLNSEYMASSAANEEFIIWKVTQSNIPLVKEFVRLKPSAVENPDLRIMNFASIELESNVFILVTVYSNSNIKIWRIDLNKEHYGDMVKLLVNDFYTTCCILNVELLQKDDKTWLMIGATDGYVTIWDVTSKLDPEEHKLGASIIHQQLHQNGVKAMEVFTHQDGYRLITGGDDNALVVCDLQVPDLKLDIVGYEESAASATITSISVVGEHKFVTTSVDQIVRIWEYNEGLTCLSARYTTIADTGCSASMGSTIYIGGAGLSSWKVNNL</sequence>
<dbReference type="RefSeq" id="XP_007377486.1">
    <property type="nucleotide sequence ID" value="XM_007377424.1"/>
</dbReference>
<dbReference type="STRING" id="619300.G3AUD9"/>
<dbReference type="FunCoup" id="G3AUD9">
    <property type="interactions" value="637"/>
</dbReference>
<evidence type="ECO:0000256" key="3">
    <source>
        <dbReference type="ARBA" id="ARBA00022574"/>
    </source>
</evidence>
<evidence type="ECO:0000256" key="1">
    <source>
        <dbReference type="ARBA" id="ARBA00004496"/>
    </source>
</evidence>
<dbReference type="GeneID" id="18871090"/>
<dbReference type="SUPFAM" id="SSF50969">
    <property type="entry name" value="YVTN repeat-like/Quinoprotein amine dehydrogenase"/>
    <property type="match status" value="1"/>
</dbReference>
<name>G3AUD9_SPAPN</name>
<dbReference type="GO" id="GO:0002130">
    <property type="term" value="P:wobble position ribose methylation"/>
    <property type="evidence" value="ECO:0007669"/>
    <property type="project" value="EnsemblFungi"/>
</dbReference>
<dbReference type="SUPFAM" id="SSF50998">
    <property type="entry name" value="Quinoprotein alcohol dehydrogenase-like"/>
    <property type="match status" value="1"/>
</dbReference>
<comment type="subcellular location">
    <subcellularLocation>
        <location evidence="1">Cytoplasm</location>
    </subcellularLocation>
</comment>
<feature type="repeat" description="WD" evidence="7">
    <location>
        <begin position="650"/>
        <end position="680"/>
    </location>
</feature>
<dbReference type="Gene3D" id="2.130.10.10">
    <property type="entry name" value="YVTN repeat-like/Quinoprotein amine dehydrogenase"/>
    <property type="match status" value="3"/>
</dbReference>
<dbReference type="SUPFAM" id="SSF50978">
    <property type="entry name" value="WD40 repeat-like"/>
    <property type="match status" value="1"/>
</dbReference>
<dbReference type="PANTHER" id="PTHR14344">
    <property type="entry name" value="WD REPEAT PROTEIN"/>
    <property type="match status" value="1"/>
</dbReference>
<dbReference type="InterPro" id="IPR051973">
    <property type="entry name" value="tRNA_Anticodon_Mtase-Reg"/>
</dbReference>
<organism evidence="9">
    <name type="scientific">Spathaspora passalidarum (strain NRRL Y-27907 / 11-Y1)</name>
    <dbReference type="NCBI Taxonomy" id="619300"/>
    <lineage>
        <taxon>Eukaryota</taxon>
        <taxon>Fungi</taxon>
        <taxon>Dikarya</taxon>
        <taxon>Ascomycota</taxon>
        <taxon>Saccharomycotina</taxon>
        <taxon>Pichiomycetes</taxon>
        <taxon>Debaryomycetaceae</taxon>
        <taxon>Spathaspora</taxon>
    </lineage>
</organism>
<dbReference type="InterPro" id="IPR011047">
    <property type="entry name" value="Quinoprotein_ADH-like_sf"/>
</dbReference>
<dbReference type="GO" id="GO:0030234">
    <property type="term" value="F:enzyme regulator activity"/>
    <property type="evidence" value="ECO:0007669"/>
    <property type="project" value="EnsemblFungi"/>
</dbReference>
<keyword evidence="3 7" id="KW-0853">WD repeat</keyword>
<dbReference type="PROSITE" id="PS50082">
    <property type="entry name" value="WD_REPEATS_2"/>
    <property type="match status" value="2"/>
</dbReference>
<evidence type="ECO:0000313" key="8">
    <source>
        <dbReference type="EMBL" id="EGW30515.1"/>
    </source>
</evidence>
<keyword evidence="2" id="KW-0963">Cytoplasm</keyword>
<dbReference type="Pfam" id="PF00400">
    <property type="entry name" value="WD40"/>
    <property type="match status" value="3"/>
</dbReference>
<evidence type="ECO:0000256" key="2">
    <source>
        <dbReference type="ARBA" id="ARBA00022490"/>
    </source>
</evidence>
<dbReference type="SMART" id="SM00320">
    <property type="entry name" value="WD40"/>
    <property type="match status" value="8"/>
</dbReference>
<dbReference type="Proteomes" id="UP000000709">
    <property type="component" value="Unassembled WGS sequence"/>
</dbReference>
<dbReference type="GO" id="GO:0005768">
    <property type="term" value="C:endosome"/>
    <property type="evidence" value="ECO:0007669"/>
    <property type="project" value="EnsemblFungi"/>
</dbReference>
<dbReference type="PROSITE" id="PS50294">
    <property type="entry name" value="WD_REPEATS_REGION"/>
    <property type="match status" value="1"/>
</dbReference>
<dbReference type="OMA" id="GGAHRQW"/>
<keyword evidence="4" id="KW-0819">tRNA processing</keyword>
<keyword evidence="9" id="KW-1185">Reference proteome</keyword>
<reference evidence="8 9" key="1">
    <citation type="journal article" date="2011" name="Proc. Natl. Acad. Sci. U.S.A.">
        <title>Comparative genomics of xylose-fermenting fungi for enhanced biofuel production.</title>
        <authorList>
            <person name="Wohlbach D.J."/>
            <person name="Kuo A."/>
            <person name="Sato T.K."/>
            <person name="Potts K.M."/>
            <person name="Salamov A.A."/>
            <person name="LaButti K.M."/>
            <person name="Sun H."/>
            <person name="Clum A."/>
            <person name="Pangilinan J.L."/>
            <person name="Lindquist E.A."/>
            <person name="Lucas S."/>
            <person name="Lapidus A."/>
            <person name="Jin M."/>
            <person name="Gunawan C."/>
            <person name="Balan V."/>
            <person name="Dale B.E."/>
            <person name="Jeffries T.W."/>
            <person name="Zinkel R."/>
            <person name="Barry K.W."/>
            <person name="Grigoriev I.V."/>
            <person name="Gasch A.P."/>
        </authorList>
    </citation>
    <scope>NUCLEOTIDE SEQUENCE [LARGE SCALE GENOMIC DNA]</scope>
    <source>
        <strain evidence="9">NRRL Y-27907 / 11-Y1</strain>
    </source>
</reference>
<dbReference type="InParanoid" id="G3AUD9"/>
<dbReference type="eggNOG" id="KOG0974">
    <property type="taxonomic scope" value="Eukaryota"/>
</dbReference>
<dbReference type="OrthoDB" id="66881at2759"/>
<proteinExistence type="inferred from homology"/>
<evidence type="ECO:0000256" key="6">
    <source>
        <dbReference type="ARBA" id="ARBA00038255"/>
    </source>
</evidence>
<feature type="repeat" description="WD" evidence="7">
    <location>
        <begin position="190"/>
        <end position="231"/>
    </location>
</feature>